<organism evidence="1 2">
    <name type="scientific">Corynebacterium diphtheriae (strain ATCC 700971 / NCTC 13129 / Biotype gravis)</name>
    <dbReference type="NCBI Taxonomy" id="257309"/>
    <lineage>
        <taxon>Bacteria</taxon>
        <taxon>Bacillati</taxon>
        <taxon>Actinomycetota</taxon>
        <taxon>Actinomycetes</taxon>
        <taxon>Mycobacteriales</taxon>
        <taxon>Corynebacteriaceae</taxon>
        <taxon>Corynebacterium</taxon>
    </lineage>
</organism>
<evidence type="ECO:0000313" key="2">
    <source>
        <dbReference type="Proteomes" id="UP000002198"/>
    </source>
</evidence>
<dbReference type="AlphaFoldDB" id="Q6NK93"/>
<evidence type="ECO:0000313" key="1">
    <source>
        <dbReference type="EMBL" id="CAE48645.1"/>
    </source>
</evidence>
<sequence length="47" mass="5228">MILCRHIKKSRGGSNNCQPALDENTEKVGVALPKTERYPQGFGVDLR</sequence>
<name>Q6NK93_CORDI</name>
<keyword evidence="2" id="KW-1185">Reference proteome</keyword>
<reference evidence="1 2" key="1">
    <citation type="journal article" date="2003" name="Nucleic Acids Res.">
        <title>The complete genome sequence and analysis of Corynebacterium diphtheriae NCTC13129.</title>
        <authorList>
            <person name="Cerdeno-Tarraga A.M."/>
            <person name="Efstratiou A."/>
            <person name="Dover L.G."/>
            <person name="Holden M.T.G."/>
            <person name="Pallen M."/>
            <person name="Bentley S.D."/>
            <person name="Besra G.S."/>
            <person name="Churcher C."/>
            <person name="James K.D."/>
            <person name="De Zoysa A."/>
            <person name="Chillingworth T."/>
            <person name="Cronin A."/>
            <person name="Dowd L."/>
            <person name="Feltwell T."/>
            <person name="Hamlin N."/>
            <person name="Holroyd S."/>
            <person name="Jagels K."/>
            <person name="Moule S."/>
            <person name="Quail M.A."/>
            <person name="Rabbinowitsch E."/>
            <person name="Rutherford K."/>
            <person name="Thomson N.R."/>
            <person name="Unwin L."/>
            <person name="Whitehead S."/>
            <person name="Barrell B.G.Parkhill.J."/>
        </authorList>
    </citation>
    <scope>NUCLEOTIDE SEQUENCE [LARGE SCALE GENOMIC DNA]</scope>
    <source>
        <strain evidence="2">ATCC 700971 / NCTC 13129 / Biotype gravis</strain>
    </source>
</reference>
<dbReference type="STRING" id="257309.DIP0141"/>
<dbReference type="EMBL" id="BX248354">
    <property type="protein sequence ID" value="CAE48645.1"/>
    <property type="molecule type" value="Genomic_DNA"/>
</dbReference>
<dbReference type="HOGENOM" id="CLU_3166920_0_0_11"/>
<proteinExistence type="predicted"/>
<dbReference type="KEGG" id="cdi:DIP0141"/>
<dbReference type="Proteomes" id="UP000002198">
    <property type="component" value="Chromosome"/>
</dbReference>
<accession>Q6NK93</accession>
<gene>
    <name evidence="1" type="ordered locus">DIP0141</name>
</gene>
<protein>
    <submittedName>
        <fullName evidence="1">Uncharacterized protein</fullName>
    </submittedName>
</protein>